<keyword evidence="3" id="KW-1185">Reference proteome</keyword>
<dbReference type="AlphaFoldDB" id="A0A918B2E6"/>
<dbReference type="EMBL" id="BMSV01000005">
    <property type="protein sequence ID" value="GGQ09466.1"/>
    <property type="molecule type" value="Genomic_DNA"/>
</dbReference>
<reference evidence="2" key="1">
    <citation type="journal article" date="2014" name="Int. J. Syst. Evol. Microbiol.">
        <title>Complete genome sequence of Corynebacterium casei LMG S-19264T (=DSM 44701T), isolated from a smear-ripened cheese.</title>
        <authorList>
            <consortium name="US DOE Joint Genome Institute (JGI-PGF)"/>
            <person name="Walter F."/>
            <person name="Albersmeier A."/>
            <person name="Kalinowski J."/>
            <person name="Ruckert C."/>
        </authorList>
    </citation>
    <scope>NUCLEOTIDE SEQUENCE</scope>
    <source>
        <strain evidence="2">JCM 4335</strain>
    </source>
</reference>
<proteinExistence type="predicted"/>
<dbReference type="Proteomes" id="UP000654123">
    <property type="component" value="Unassembled WGS sequence"/>
</dbReference>
<evidence type="ECO:0000256" key="1">
    <source>
        <dbReference type="SAM" id="MobiDB-lite"/>
    </source>
</evidence>
<comment type="caution">
    <text evidence="2">The sequence shown here is derived from an EMBL/GenBank/DDBJ whole genome shotgun (WGS) entry which is preliminary data.</text>
</comment>
<feature type="region of interest" description="Disordered" evidence="1">
    <location>
        <begin position="42"/>
        <end position="82"/>
    </location>
</feature>
<evidence type="ECO:0000313" key="2">
    <source>
        <dbReference type="EMBL" id="GGQ09466.1"/>
    </source>
</evidence>
<organism evidence="2 3">
    <name type="scientific">Streptomyces roseolilacinus</name>
    <dbReference type="NCBI Taxonomy" id="66904"/>
    <lineage>
        <taxon>Bacteria</taxon>
        <taxon>Bacillati</taxon>
        <taxon>Actinomycetota</taxon>
        <taxon>Actinomycetes</taxon>
        <taxon>Kitasatosporales</taxon>
        <taxon>Streptomycetaceae</taxon>
        <taxon>Streptomyces</taxon>
    </lineage>
</organism>
<reference evidence="2" key="2">
    <citation type="submission" date="2020-09" db="EMBL/GenBank/DDBJ databases">
        <authorList>
            <person name="Sun Q."/>
            <person name="Ohkuma M."/>
        </authorList>
    </citation>
    <scope>NUCLEOTIDE SEQUENCE</scope>
    <source>
        <strain evidence="2">JCM 4335</strain>
    </source>
</reference>
<protein>
    <submittedName>
        <fullName evidence="2">Uncharacterized protein</fullName>
    </submittedName>
</protein>
<dbReference type="RefSeq" id="WP_189533885.1">
    <property type="nucleotide sequence ID" value="NZ_BMSV01000005.1"/>
</dbReference>
<feature type="compositionally biased region" description="Basic residues" evidence="1">
    <location>
        <begin position="54"/>
        <end position="66"/>
    </location>
</feature>
<evidence type="ECO:0000313" key="3">
    <source>
        <dbReference type="Proteomes" id="UP000654123"/>
    </source>
</evidence>
<sequence length="99" mass="11251">MIPSKTRARLWAVEQQLSDPPPVRLDGQTAIPLVWRQEALWGEEGAPDPEPAPARRRGKRRSRRARHVFDLPARPVTRPRRDHVHGRRVALVALAGGYL</sequence>
<name>A0A918B2E6_9ACTN</name>
<gene>
    <name evidence="2" type="ORF">GCM10010249_30050</name>
</gene>
<accession>A0A918B2E6</accession>